<name>A0A437KHX7_9BACI</name>
<organism evidence="2 3">
    <name type="scientific">Niallia taxi</name>
    <dbReference type="NCBI Taxonomy" id="2499688"/>
    <lineage>
        <taxon>Bacteria</taxon>
        <taxon>Bacillati</taxon>
        <taxon>Bacillota</taxon>
        <taxon>Bacilli</taxon>
        <taxon>Bacillales</taxon>
        <taxon>Bacillaceae</taxon>
        <taxon>Niallia</taxon>
    </lineage>
</organism>
<evidence type="ECO:0000313" key="2">
    <source>
        <dbReference type="EMBL" id="RVT67680.1"/>
    </source>
</evidence>
<protein>
    <submittedName>
        <fullName evidence="2">IDEAL domain-containing protein</fullName>
    </submittedName>
</protein>
<gene>
    <name evidence="2" type="ORF">EM808_04175</name>
</gene>
<reference evidence="2 3" key="1">
    <citation type="submission" date="2019-01" db="EMBL/GenBank/DDBJ databases">
        <title>Bacillus sp. M5HDSG1-1, whole genome shotgun sequence.</title>
        <authorList>
            <person name="Tuo L."/>
        </authorList>
    </citation>
    <scope>NUCLEOTIDE SEQUENCE [LARGE SCALE GENOMIC DNA]</scope>
    <source>
        <strain evidence="2 3">M5HDSG1-1</strain>
    </source>
</reference>
<dbReference type="AlphaFoldDB" id="A0A437KHX7"/>
<dbReference type="InterPro" id="IPR027393">
    <property type="entry name" value="Virus_scaffolding_prot_C"/>
</dbReference>
<dbReference type="Pfam" id="PF08858">
    <property type="entry name" value="IDEAL"/>
    <property type="match status" value="1"/>
</dbReference>
<evidence type="ECO:0000259" key="1">
    <source>
        <dbReference type="Pfam" id="PF08858"/>
    </source>
</evidence>
<comment type="caution">
    <text evidence="2">The sequence shown here is derived from an EMBL/GenBank/DDBJ whole genome shotgun (WGS) entry which is preliminary data.</text>
</comment>
<accession>A0A437KHX7</accession>
<dbReference type="Proteomes" id="UP000288024">
    <property type="component" value="Unassembled WGS sequence"/>
</dbReference>
<proteinExistence type="predicted"/>
<keyword evidence="3" id="KW-1185">Reference proteome</keyword>
<dbReference type="RefSeq" id="WP_127736260.1">
    <property type="nucleotide sequence ID" value="NZ_RZTZ01000001.1"/>
</dbReference>
<feature type="domain" description="IDEAL" evidence="1">
    <location>
        <begin position="72"/>
        <end position="93"/>
    </location>
</feature>
<dbReference type="InterPro" id="IPR014957">
    <property type="entry name" value="IDEAL_dom"/>
</dbReference>
<sequence>MAQSDVIFKKGEWVIVGTFHKWIGFITAISHSLREYEVNIVRRASNPDFIINKIGWIDFEDAELMDNRLSEDNLHQLIDMALDTKDREWFLELQSMLSKSEGVSL</sequence>
<evidence type="ECO:0000313" key="3">
    <source>
        <dbReference type="Proteomes" id="UP000288024"/>
    </source>
</evidence>
<dbReference type="Gene3D" id="4.10.810.10">
    <property type="entry name" value="Virus Scaffolding Protein, Chain A"/>
    <property type="match status" value="1"/>
</dbReference>
<dbReference type="EMBL" id="RZTZ01000001">
    <property type="protein sequence ID" value="RVT67680.1"/>
    <property type="molecule type" value="Genomic_DNA"/>
</dbReference>